<gene>
    <name evidence="1" type="ORF">GCM10011591_23920</name>
</gene>
<proteinExistence type="predicted"/>
<dbReference type="Proteomes" id="UP000612956">
    <property type="component" value="Unassembled WGS sequence"/>
</dbReference>
<reference evidence="1" key="1">
    <citation type="journal article" date="2014" name="Int. J. Syst. Evol. Microbiol.">
        <title>Complete genome sequence of Corynebacterium casei LMG S-19264T (=DSM 44701T), isolated from a smear-ripened cheese.</title>
        <authorList>
            <consortium name="US DOE Joint Genome Institute (JGI-PGF)"/>
            <person name="Walter F."/>
            <person name="Albersmeier A."/>
            <person name="Kalinowski J."/>
            <person name="Ruckert C."/>
        </authorList>
    </citation>
    <scope>NUCLEOTIDE SEQUENCE</scope>
    <source>
        <strain evidence="1">CGMCC 4.7278</strain>
    </source>
</reference>
<accession>A0A917V8X8</accession>
<evidence type="ECO:0000313" key="1">
    <source>
        <dbReference type="EMBL" id="GGK51468.1"/>
    </source>
</evidence>
<organism evidence="1 2">
    <name type="scientific">Nocardia camponoti</name>
    <dbReference type="NCBI Taxonomy" id="1616106"/>
    <lineage>
        <taxon>Bacteria</taxon>
        <taxon>Bacillati</taxon>
        <taxon>Actinomycetota</taxon>
        <taxon>Actinomycetes</taxon>
        <taxon>Mycobacteriales</taxon>
        <taxon>Nocardiaceae</taxon>
        <taxon>Nocardia</taxon>
    </lineage>
</organism>
<dbReference type="SUPFAM" id="SSF69118">
    <property type="entry name" value="AhpD-like"/>
    <property type="match status" value="1"/>
</dbReference>
<dbReference type="EMBL" id="BMMW01000002">
    <property type="protein sequence ID" value="GGK51468.1"/>
    <property type="molecule type" value="Genomic_DNA"/>
</dbReference>
<dbReference type="AlphaFoldDB" id="A0A917V8X8"/>
<dbReference type="RefSeq" id="WP_188828974.1">
    <property type="nucleotide sequence ID" value="NZ_BMMW01000002.1"/>
</dbReference>
<evidence type="ECO:0008006" key="3">
    <source>
        <dbReference type="Google" id="ProtNLM"/>
    </source>
</evidence>
<evidence type="ECO:0000313" key="2">
    <source>
        <dbReference type="Proteomes" id="UP000612956"/>
    </source>
</evidence>
<sequence>MTDVIDAVLGAETAAKVATLRETRQVVKQHTQGTYDALFDGPAGQAFGPERLAAIAAHVATLAEAKKLAEHYAAKAGSAGTEADSNGDVKLAAALRHAARLTLAPVESTRDHINVLTSAGLTETDIVTVTQLVGFVNYQIRVLAGLSLIGAQR</sequence>
<dbReference type="InterPro" id="IPR029032">
    <property type="entry name" value="AhpD-like"/>
</dbReference>
<protein>
    <recommendedName>
        <fullName evidence="3">CMD domain protein</fullName>
    </recommendedName>
</protein>
<comment type="caution">
    <text evidence="1">The sequence shown here is derived from an EMBL/GenBank/DDBJ whole genome shotgun (WGS) entry which is preliminary data.</text>
</comment>
<reference evidence="1" key="2">
    <citation type="submission" date="2020-09" db="EMBL/GenBank/DDBJ databases">
        <authorList>
            <person name="Sun Q."/>
            <person name="Zhou Y."/>
        </authorList>
    </citation>
    <scope>NUCLEOTIDE SEQUENCE</scope>
    <source>
        <strain evidence="1">CGMCC 4.7278</strain>
    </source>
</reference>
<dbReference type="Gene3D" id="1.20.1290.10">
    <property type="entry name" value="AhpD-like"/>
    <property type="match status" value="1"/>
</dbReference>
<keyword evidence="2" id="KW-1185">Reference proteome</keyword>
<name>A0A917V8X8_9NOCA</name>